<organism evidence="10 11">
    <name type="scientific">Pseudaquabacterium terrae</name>
    <dbReference type="NCBI Taxonomy" id="2732868"/>
    <lineage>
        <taxon>Bacteria</taxon>
        <taxon>Pseudomonadati</taxon>
        <taxon>Pseudomonadota</taxon>
        <taxon>Betaproteobacteria</taxon>
        <taxon>Burkholderiales</taxon>
        <taxon>Sphaerotilaceae</taxon>
        <taxon>Pseudaquabacterium</taxon>
    </lineage>
</organism>
<dbReference type="EMBL" id="JABRWJ010000012">
    <property type="protein sequence ID" value="NRF71599.1"/>
    <property type="molecule type" value="Genomic_DNA"/>
</dbReference>
<keyword evidence="3" id="KW-0001">2Fe-2S</keyword>
<dbReference type="Proteomes" id="UP000737171">
    <property type="component" value="Unassembled WGS sequence"/>
</dbReference>
<dbReference type="InterPro" id="IPR017941">
    <property type="entry name" value="Rieske_2Fe-2S"/>
</dbReference>
<evidence type="ECO:0000313" key="10">
    <source>
        <dbReference type="EMBL" id="NRF71599.1"/>
    </source>
</evidence>
<keyword evidence="5" id="KW-0560">Oxidoreductase</keyword>
<protein>
    <submittedName>
        <fullName evidence="10">Aromatic ring-hydroxylating dioxygenase subunit alpha</fullName>
    </submittedName>
</protein>
<evidence type="ECO:0000256" key="7">
    <source>
        <dbReference type="ARBA" id="ARBA00023014"/>
    </source>
</evidence>
<dbReference type="Gene3D" id="2.102.10.10">
    <property type="entry name" value="Rieske [2Fe-2S] iron-sulphur domain"/>
    <property type="match status" value="1"/>
</dbReference>
<dbReference type="SUPFAM" id="SSF55961">
    <property type="entry name" value="Bet v1-like"/>
    <property type="match status" value="1"/>
</dbReference>
<name>A0ABX2ESC7_9BURK</name>
<keyword evidence="10" id="KW-0223">Dioxygenase</keyword>
<proteinExistence type="inferred from homology"/>
<dbReference type="PROSITE" id="PS51296">
    <property type="entry name" value="RIESKE"/>
    <property type="match status" value="1"/>
</dbReference>
<dbReference type="Gene3D" id="3.90.380.10">
    <property type="entry name" value="Naphthalene 1,2-dioxygenase Alpha Subunit, Chain A, domain 1"/>
    <property type="match status" value="2"/>
</dbReference>
<evidence type="ECO:0000313" key="11">
    <source>
        <dbReference type="Proteomes" id="UP000737171"/>
    </source>
</evidence>
<dbReference type="PANTHER" id="PTHR43756:SF5">
    <property type="entry name" value="CHOLINE MONOOXYGENASE, CHLOROPLASTIC"/>
    <property type="match status" value="1"/>
</dbReference>
<reference evidence="10 11" key="1">
    <citation type="submission" date="2020-05" db="EMBL/GenBank/DDBJ databases">
        <title>Aquincola sp. isolate from soil.</title>
        <authorList>
            <person name="Han J."/>
            <person name="Kim D.-U."/>
        </authorList>
    </citation>
    <scope>NUCLEOTIDE SEQUENCE [LARGE SCALE GENOMIC DNA]</scope>
    <source>
        <strain evidence="10 11">S2</strain>
    </source>
</reference>
<sequence>MNHPLEAPLPATLAGMIDRLDQQRRSGRRETGDAAGSLPTRRYTDPAHWQREQAALFGQWPVVAAHSSELPAGSALAFDALGVPIVLTRSAEDGRARAFFNVCRHRGMALVAAGAGSEPAQAKPCKALVCPYHAWTYELDGRLRHRLHAETFDGIDPAMLNLVELPCDETAGLIFVQRTPGPAISAAAFLQGLDEHLQWLGLAGMTVFRKVDRTYAANWKLTADAFLEGYHIRVLHRDTIYPFFADAFVVNLHAGPHQDSLVARRAAFEAFEPPRDRVALCKLASPTQLLFPNTFLIWHPDYVSLIGMFSPAVDQVRWVHTMLIPPERSGADWTPHWEKTFRLIEQTVFQQEDIGTAVAIQRGLASGANTTMQLGRLEHEVLRFHRGIDAAIDGTLLPFSAAPTESSSAPPSAAP</sequence>
<keyword evidence="11" id="KW-1185">Reference proteome</keyword>
<evidence type="ECO:0000256" key="8">
    <source>
        <dbReference type="SAM" id="MobiDB-lite"/>
    </source>
</evidence>
<dbReference type="GO" id="GO:0051213">
    <property type="term" value="F:dioxygenase activity"/>
    <property type="evidence" value="ECO:0007669"/>
    <property type="project" value="UniProtKB-KW"/>
</dbReference>
<feature type="domain" description="Rieske" evidence="9">
    <location>
        <begin position="62"/>
        <end position="176"/>
    </location>
</feature>
<dbReference type="CDD" id="cd03469">
    <property type="entry name" value="Rieske_RO_Alpha_N"/>
    <property type="match status" value="1"/>
</dbReference>
<gene>
    <name evidence="10" type="ORF">HLB44_31890</name>
</gene>
<keyword evidence="7" id="KW-0411">Iron-sulfur</keyword>
<dbReference type="Pfam" id="PF00355">
    <property type="entry name" value="Rieske"/>
    <property type="match status" value="1"/>
</dbReference>
<evidence type="ECO:0000256" key="4">
    <source>
        <dbReference type="ARBA" id="ARBA00022723"/>
    </source>
</evidence>
<dbReference type="InterPro" id="IPR036922">
    <property type="entry name" value="Rieske_2Fe-2S_sf"/>
</dbReference>
<dbReference type="InterPro" id="IPR001663">
    <property type="entry name" value="Rng_hydr_dOase-A"/>
</dbReference>
<keyword evidence="4" id="KW-0479">Metal-binding</keyword>
<comment type="similarity">
    <text evidence="2">Belongs to the bacterial ring-hydroxylating dioxygenase alpha subunit family.</text>
</comment>
<dbReference type="Pfam" id="PF00848">
    <property type="entry name" value="Ring_hydroxyl_A"/>
    <property type="match status" value="1"/>
</dbReference>
<evidence type="ECO:0000256" key="5">
    <source>
        <dbReference type="ARBA" id="ARBA00023002"/>
    </source>
</evidence>
<dbReference type="PANTHER" id="PTHR43756">
    <property type="entry name" value="CHOLINE MONOOXYGENASE, CHLOROPLASTIC"/>
    <property type="match status" value="1"/>
</dbReference>
<dbReference type="RefSeq" id="WP_173133100.1">
    <property type="nucleotide sequence ID" value="NZ_JABRWJ010000012.1"/>
</dbReference>
<feature type="region of interest" description="Disordered" evidence="8">
    <location>
        <begin position="22"/>
        <end position="43"/>
    </location>
</feature>
<dbReference type="SUPFAM" id="SSF50022">
    <property type="entry name" value="ISP domain"/>
    <property type="match status" value="1"/>
</dbReference>
<evidence type="ECO:0000256" key="6">
    <source>
        <dbReference type="ARBA" id="ARBA00023004"/>
    </source>
</evidence>
<feature type="compositionally biased region" description="Basic and acidic residues" evidence="8">
    <location>
        <begin position="22"/>
        <end position="32"/>
    </location>
</feature>
<dbReference type="InterPro" id="IPR015879">
    <property type="entry name" value="Ring_hydroxy_dOase_asu_C_dom"/>
</dbReference>
<evidence type="ECO:0000259" key="9">
    <source>
        <dbReference type="PROSITE" id="PS51296"/>
    </source>
</evidence>
<evidence type="ECO:0000256" key="1">
    <source>
        <dbReference type="ARBA" id="ARBA00001962"/>
    </source>
</evidence>
<evidence type="ECO:0000256" key="2">
    <source>
        <dbReference type="ARBA" id="ARBA00008751"/>
    </source>
</evidence>
<keyword evidence="6" id="KW-0408">Iron</keyword>
<accession>A0ABX2ESC7</accession>
<comment type="cofactor">
    <cofactor evidence="1">
        <name>Fe cation</name>
        <dbReference type="ChEBI" id="CHEBI:24875"/>
    </cofactor>
</comment>
<evidence type="ECO:0000256" key="3">
    <source>
        <dbReference type="ARBA" id="ARBA00022714"/>
    </source>
</evidence>
<comment type="caution">
    <text evidence="10">The sequence shown here is derived from an EMBL/GenBank/DDBJ whole genome shotgun (WGS) entry which is preliminary data.</text>
</comment>